<dbReference type="SMART" id="SM00219">
    <property type="entry name" value="TyrKc"/>
    <property type="match status" value="1"/>
</dbReference>
<dbReference type="AlphaFoldDB" id="A0A0N4Z0K5"/>
<evidence type="ECO:0000256" key="9">
    <source>
        <dbReference type="RuleBase" id="RU362096"/>
    </source>
</evidence>
<dbReference type="Gene3D" id="3.30.200.20">
    <property type="entry name" value="Phosphorylase Kinase, domain 1"/>
    <property type="match status" value="1"/>
</dbReference>
<dbReference type="InterPro" id="IPR035849">
    <property type="entry name" value="Fes/Fps/Fer_SH2"/>
</dbReference>
<organism evidence="12 13">
    <name type="scientific">Parastrongyloides trichosuri</name>
    <name type="common">Possum-specific nematode worm</name>
    <dbReference type="NCBI Taxonomy" id="131310"/>
    <lineage>
        <taxon>Eukaryota</taxon>
        <taxon>Metazoa</taxon>
        <taxon>Ecdysozoa</taxon>
        <taxon>Nematoda</taxon>
        <taxon>Chromadorea</taxon>
        <taxon>Rhabditida</taxon>
        <taxon>Tylenchina</taxon>
        <taxon>Panagrolaimomorpha</taxon>
        <taxon>Strongyloidoidea</taxon>
        <taxon>Strongyloididae</taxon>
        <taxon>Parastrongyloides</taxon>
    </lineage>
</organism>
<evidence type="ECO:0000259" key="11">
    <source>
        <dbReference type="PROSITE" id="PS50011"/>
    </source>
</evidence>
<dbReference type="EC" id="2.7.10.2" evidence="9"/>
<dbReference type="PRINTS" id="PR00109">
    <property type="entry name" value="TYRKINASE"/>
</dbReference>
<keyword evidence="1 9" id="KW-0808">Transferase</keyword>
<evidence type="ECO:0000256" key="6">
    <source>
        <dbReference type="ARBA" id="ARBA00051245"/>
    </source>
</evidence>
<protein>
    <recommendedName>
        <fullName evidence="9">Tyrosine-protein kinase</fullName>
        <ecNumber evidence="9">2.7.10.2</ecNumber>
    </recommendedName>
</protein>
<comment type="similarity">
    <text evidence="9">Belongs to the protein kinase superfamily. Tyr protein kinase family.</text>
</comment>
<keyword evidence="2 8" id="KW-0547">Nucleotide-binding</keyword>
<feature type="domain" description="Protein kinase" evidence="11">
    <location>
        <begin position="154"/>
        <end position="415"/>
    </location>
</feature>
<dbReference type="PROSITE" id="PS50011">
    <property type="entry name" value="PROTEIN_KINASE_DOM"/>
    <property type="match status" value="1"/>
</dbReference>
<dbReference type="Proteomes" id="UP000038045">
    <property type="component" value="Unplaced"/>
</dbReference>
<keyword evidence="4 8" id="KW-0067">ATP-binding</keyword>
<dbReference type="Pfam" id="PF07714">
    <property type="entry name" value="PK_Tyr_Ser-Thr"/>
    <property type="match status" value="1"/>
</dbReference>
<dbReference type="InterPro" id="IPR036860">
    <property type="entry name" value="SH2_dom_sf"/>
</dbReference>
<dbReference type="GO" id="GO:0004715">
    <property type="term" value="F:non-membrane spanning protein tyrosine kinase activity"/>
    <property type="evidence" value="ECO:0007669"/>
    <property type="project" value="UniProtKB-EC"/>
</dbReference>
<dbReference type="PROSITE" id="PS50001">
    <property type="entry name" value="SH2"/>
    <property type="match status" value="1"/>
</dbReference>
<evidence type="ECO:0000256" key="8">
    <source>
        <dbReference type="PROSITE-ProRule" id="PRU10141"/>
    </source>
</evidence>
<dbReference type="Gene3D" id="3.30.505.10">
    <property type="entry name" value="SH2 domain"/>
    <property type="match status" value="1"/>
</dbReference>
<keyword evidence="7" id="KW-0727">SH2 domain</keyword>
<dbReference type="Pfam" id="PF00017">
    <property type="entry name" value="SH2"/>
    <property type="match status" value="1"/>
</dbReference>
<name>A0A0N4Z0K5_PARTI</name>
<feature type="binding site" evidence="8">
    <location>
        <position position="187"/>
    </location>
    <ligand>
        <name>ATP</name>
        <dbReference type="ChEBI" id="CHEBI:30616"/>
    </ligand>
</feature>
<evidence type="ECO:0000256" key="7">
    <source>
        <dbReference type="PROSITE-ProRule" id="PRU00191"/>
    </source>
</evidence>
<dbReference type="PROSITE" id="PS00109">
    <property type="entry name" value="PROTEIN_KINASE_TYR"/>
    <property type="match status" value="1"/>
</dbReference>
<evidence type="ECO:0000259" key="10">
    <source>
        <dbReference type="PROSITE" id="PS50001"/>
    </source>
</evidence>
<dbReference type="CDD" id="cd10361">
    <property type="entry name" value="SH2_Fps_family"/>
    <property type="match status" value="1"/>
</dbReference>
<dbReference type="InterPro" id="IPR001245">
    <property type="entry name" value="Ser-Thr/Tyr_kinase_cat_dom"/>
</dbReference>
<proteinExistence type="inferred from homology"/>
<dbReference type="InterPro" id="IPR050198">
    <property type="entry name" value="Non-receptor_tyrosine_kinases"/>
</dbReference>
<comment type="catalytic activity">
    <reaction evidence="6 9">
        <text>L-tyrosyl-[protein] + ATP = O-phospho-L-tyrosyl-[protein] + ADP + H(+)</text>
        <dbReference type="Rhea" id="RHEA:10596"/>
        <dbReference type="Rhea" id="RHEA-COMP:10136"/>
        <dbReference type="Rhea" id="RHEA-COMP:20101"/>
        <dbReference type="ChEBI" id="CHEBI:15378"/>
        <dbReference type="ChEBI" id="CHEBI:30616"/>
        <dbReference type="ChEBI" id="CHEBI:46858"/>
        <dbReference type="ChEBI" id="CHEBI:61978"/>
        <dbReference type="ChEBI" id="CHEBI:456216"/>
        <dbReference type="EC" id="2.7.10.2"/>
    </reaction>
</comment>
<dbReference type="STRING" id="131310.A0A0N4Z0K5"/>
<dbReference type="PROSITE" id="PS00107">
    <property type="entry name" value="PROTEIN_KINASE_ATP"/>
    <property type="match status" value="1"/>
</dbReference>
<keyword evidence="5 9" id="KW-0829">Tyrosine-protein kinase</keyword>
<dbReference type="InterPro" id="IPR000980">
    <property type="entry name" value="SH2"/>
</dbReference>
<dbReference type="SUPFAM" id="SSF55550">
    <property type="entry name" value="SH2 domain"/>
    <property type="match status" value="1"/>
</dbReference>
<dbReference type="InterPro" id="IPR017441">
    <property type="entry name" value="Protein_kinase_ATP_BS"/>
</dbReference>
<dbReference type="GO" id="GO:0005524">
    <property type="term" value="F:ATP binding"/>
    <property type="evidence" value="ECO:0007669"/>
    <property type="project" value="UniProtKB-UniRule"/>
</dbReference>
<feature type="domain" description="SH2" evidence="10">
    <location>
        <begin position="39"/>
        <end position="142"/>
    </location>
</feature>
<dbReference type="InterPro" id="IPR000719">
    <property type="entry name" value="Prot_kinase_dom"/>
</dbReference>
<evidence type="ECO:0000256" key="1">
    <source>
        <dbReference type="ARBA" id="ARBA00022679"/>
    </source>
</evidence>
<dbReference type="SUPFAM" id="SSF56112">
    <property type="entry name" value="Protein kinase-like (PK-like)"/>
    <property type="match status" value="1"/>
</dbReference>
<accession>A0A0N4Z0K5</accession>
<evidence type="ECO:0000256" key="3">
    <source>
        <dbReference type="ARBA" id="ARBA00022777"/>
    </source>
</evidence>
<keyword evidence="3 9" id="KW-0418">Kinase</keyword>
<dbReference type="SMART" id="SM00252">
    <property type="entry name" value="SH2"/>
    <property type="match status" value="1"/>
</dbReference>
<dbReference type="PRINTS" id="PR00401">
    <property type="entry name" value="SH2DOMAIN"/>
</dbReference>
<dbReference type="WBParaSite" id="PTRK_0000023500.1">
    <property type="protein sequence ID" value="PTRK_0000023500.1"/>
    <property type="gene ID" value="PTRK_0000023500"/>
</dbReference>
<evidence type="ECO:0000256" key="2">
    <source>
        <dbReference type="ARBA" id="ARBA00022741"/>
    </source>
</evidence>
<dbReference type="CDD" id="cd00192">
    <property type="entry name" value="PTKc"/>
    <property type="match status" value="1"/>
</dbReference>
<dbReference type="PANTHER" id="PTHR24418">
    <property type="entry name" value="TYROSINE-PROTEIN KINASE"/>
    <property type="match status" value="1"/>
</dbReference>
<sequence>MTSKYQVTVAASVNGKTIEKDPPSKKKENEIRELLKQPYYHGLLPREDISQMLKSNGDFLVRLSEPVLGRDRAYILSVRIKPKKGNDHKGKGLNHFVITKTPNNKYKISKLAFDSIVDLVNHYSSTKVSASTGNDIILKNPVGIQPWEFNHAQIVTKKKIGEGAFAEVHLGTYREQESGRIREVAIKLAKLEKLAKEQVREIMKEARLMRKFDHPNIVKLYGVAAKQEPLMLVMEFCVNGALDKYLKKNNLNTERKMSMCCGAALGLEYLHSLRIIHRDIAARNCLYGEDGQVKISDFGMSVEGTYFKMEKEAKVPVKWCSPETIIAKVYYPQSDVFAYGVMVWEIFNDGKEPYSNFSNLVFVNKLIKENYRLPLPDDIPKNFRECVLKRCWDKNPKTRATMSEVVDCLLKETGITRFDAQPEVYIDEVETKSVYRGPSIRFD</sequence>
<dbReference type="FunFam" id="3.30.200.20:FF:000518">
    <property type="entry name" value="Tyrosine-protein kinase"/>
    <property type="match status" value="1"/>
</dbReference>
<keyword evidence="12" id="KW-1185">Reference proteome</keyword>
<dbReference type="InterPro" id="IPR008266">
    <property type="entry name" value="Tyr_kinase_AS"/>
</dbReference>
<dbReference type="Gene3D" id="1.10.510.10">
    <property type="entry name" value="Transferase(Phosphotransferase) domain 1"/>
    <property type="match status" value="1"/>
</dbReference>
<dbReference type="FunFam" id="3.30.505.10:FF:000051">
    <property type="entry name" value="Tyrosine-protein kinase"/>
    <property type="match status" value="1"/>
</dbReference>
<evidence type="ECO:0000313" key="13">
    <source>
        <dbReference type="WBParaSite" id="PTRK_0000023500.1"/>
    </source>
</evidence>
<dbReference type="InterPro" id="IPR011009">
    <property type="entry name" value="Kinase-like_dom_sf"/>
</dbReference>
<evidence type="ECO:0000313" key="12">
    <source>
        <dbReference type="Proteomes" id="UP000038045"/>
    </source>
</evidence>
<dbReference type="InterPro" id="IPR020635">
    <property type="entry name" value="Tyr_kinase_cat_dom"/>
</dbReference>
<evidence type="ECO:0000256" key="5">
    <source>
        <dbReference type="ARBA" id="ARBA00023137"/>
    </source>
</evidence>
<evidence type="ECO:0000256" key="4">
    <source>
        <dbReference type="ARBA" id="ARBA00022840"/>
    </source>
</evidence>
<reference evidence="13" key="1">
    <citation type="submission" date="2017-02" db="UniProtKB">
        <authorList>
            <consortium name="WormBaseParasite"/>
        </authorList>
    </citation>
    <scope>IDENTIFICATION</scope>
</reference>